<proteinExistence type="predicted"/>
<evidence type="ECO:0000313" key="3">
    <source>
        <dbReference type="Proteomes" id="UP000001194"/>
    </source>
</evidence>
<dbReference type="Gene3D" id="2.120.10.80">
    <property type="entry name" value="Kelch-type beta propeller"/>
    <property type="match status" value="1"/>
</dbReference>
<dbReference type="PANTHER" id="PTHR23244">
    <property type="entry name" value="KELCH REPEAT DOMAIN"/>
    <property type="match status" value="1"/>
</dbReference>
<sequence>MEAETSRQAQERERKRPQRQRNPEHAHAFQTLVLKGDPAPLNDFSAWAQDCDNGLVYFYGGVPCSLRDGDCTADLFSLNLASMEWQRLTDRLQFSDAYDPFSELRQERKLPALLHAACTFVTLNKRHFLMLFGGYDQATSETSSSLIAVDVDRLSWWWVRPQGVPVISRFSPTMVAIKNRLYIFGGLQNDVVLKSYSIIEYADGAWQWIERDRHACYPDGSELPSEPFALTASAVALYDGKQVLLTPGRKDVSFYFSELFQRKYPPVQL</sequence>
<dbReference type="STRING" id="486041.B0DMJ2"/>
<reference evidence="2 3" key="1">
    <citation type="journal article" date="2008" name="Nature">
        <title>The genome of Laccaria bicolor provides insights into mycorrhizal symbiosis.</title>
        <authorList>
            <person name="Martin F."/>
            <person name="Aerts A."/>
            <person name="Ahren D."/>
            <person name="Brun A."/>
            <person name="Danchin E.G.J."/>
            <person name="Duchaussoy F."/>
            <person name="Gibon J."/>
            <person name="Kohler A."/>
            <person name="Lindquist E."/>
            <person name="Pereda V."/>
            <person name="Salamov A."/>
            <person name="Shapiro H.J."/>
            <person name="Wuyts J."/>
            <person name="Blaudez D."/>
            <person name="Buee M."/>
            <person name="Brokstein P."/>
            <person name="Canbaeck B."/>
            <person name="Cohen D."/>
            <person name="Courty P.E."/>
            <person name="Coutinho P.M."/>
            <person name="Delaruelle C."/>
            <person name="Detter J.C."/>
            <person name="Deveau A."/>
            <person name="DiFazio S."/>
            <person name="Duplessis S."/>
            <person name="Fraissinet-Tachet L."/>
            <person name="Lucic E."/>
            <person name="Frey-Klett P."/>
            <person name="Fourrey C."/>
            <person name="Feussner I."/>
            <person name="Gay G."/>
            <person name="Grimwood J."/>
            <person name="Hoegger P.J."/>
            <person name="Jain P."/>
            <person name="Kilaru S."/>
            <person name="Labbe J."/>
            <person name="Lin Y.C."/>
            <person name="Legue V."/>
            <person name="Le Tacon F."/>
            <person name="Marmeisse R."/>
            <person name="Melayah D."/>
            <person name="Montanini B."/>
            <person name="Muratet M."/>
            <person name="Nehls U."/>
            <person name="Niculita-Hirzel H."/>
            <person name="Oudot-Le Secq M.P."/>
            <person name="Peter M."/>
            <person name="Quesneville H."/>
            <person name="Rajashekar B."/>
            <person name="Reich M."/>
            <person name="Rouhier N."/>
            <person name="Schmutz J."/>
            <person name="Yin T."/>
            <person name="Chalot M."/>
            <person name="Henrissat B."/>
            <person name="Kuees U."/>
            <person name="Lucas S."/>
            <person name="Van de Peer Y."/>
            <person name="Podila G.K."/>
            <person name="Polle A."/>
            <person name="Pukkila P.J."/>
            <person name="Richardson P.M."/>
            <person name="Rouze P."/>
            <person name="Sanders I.R."/>
            <person name="Stajich J.E."/>
            <person name="Tunlid A."/>
            <person name="Tuskan G."/>
            <person name="Grigoriev I.V."/>
        </authorList>
    </citation>
    <scope>NUCLEOTIDE SEQUENCE [LARGE SCALE GENOMIC DNA]</scope>
    <source>
        <strain evidence="3">S238N-H82 / ATCC MYA-4686</strain>
    </source>
</reference>
<protein>
    <submittedName>
        <fullName evidence="2">Predicted protein</fullName>
    </submittedName>
</protein>
<dbReference type="InterPro" id="IPR015915">
    <property type="entry name" value="Kelch-typ_b-propeller"/>
</dbReference>
<dbReference type="KEGG" id="lbc:LACBIDRAFT_304872"/>
<dbReference type="SUPFAM" id="SSF117281">
    <property type="entry name" value="Kelch motif"/>
    <property type="match status" value="1"/>
</dbReference>
<keyword evidence="3" id="KW-1185">Reference proteome</keyword>
<dbReference type="HOGENOM" id="CLU_1034654_0_0_1"/>
<dbReference type="OrthoDB" id="3228507at2759"/>
<accession>B0DMJ2</accession>
<dbReference type="Proteomes" id="UP000001194">
    <property type="component" value="Unassembled WGS sequence"/>
</dbReference>
<name>B0DMJ2_LACBS</name>
<dbReference type="GeneID" id="6080662"/>
<dbReference type="RefSeq" id="XP_001885190.1">
    <property type="nucleotide sequence ID" value="XM_001885155.1"/>
</dbReference>
<organism evidence="3">
    <name type="scientific">Laccaria bicolor (strain S238N-H82 / ATCC MYA-4686)</name>
    <name type="common">Bicoloured deceiver</name>
    <name type="synonym">Laccaria laccata var. bicolor</name>
    <dbReference type="NCBI Taxonomy" id="486041"/>
    <lineage>
        <taxon>Eukaryota</taxon>
        <taxon>Fungi</taxon>
        <taxon>Dikarya</taxon>
        <taxon>Basidiomycota</taxon>
        <taxon>Agaricomycotina</taxon>
        <taxon>Agaricomycetes</taxon>
        <taxon>Agaricomycetidae</taxon>
        <taxon>Agaricales</taxon>
        <taxon>Agaricineae</taxon>
        <taxon>Hydnangiaceae</taxon>
        <taxon>Laccaria</taxon>
    </lineage>
</organism>
<evidence type="ECO:0000256" key="1">
    <source>
        <dbReference type="SAM" id="MobiDB-lite"/>
    </source>
</evidence>
<evidence type="ECO:0000313" key="2">
    <source>
        <dbReference type="EMBL" id="EDR04299.1"/>
    </source>
</evidence>
<dbReference type="AlphaFoldDB" id="B0DMJ2"/>
<dbReference type="EMBL" id="DS547119">
    <property type="protein sequence ID" value="EDR04299.1"/>
    <property type="molecule type" value="Genomic_DNA"/>
</dbReference>
<feature type="region of interest" description="Disordered" evidence="1">
    <location>
        <begin position="1"/>
        <end position="24"/>
    </location>
</feature>
<dbReference type="InParanoid" id="B0DMJ2"/>
<dbReference type="PANTHER" id="PTHR23244:SF471">
    <property type="entry name" value="GUANINE NUCLEOTIDE-BINDING PROTEIN SUBUNIT BETA 1-RELATED"/>
    <property type="match status" value="1"/>
</dbReference>
<gene>
    <name evidence="2" type="ORF">LACBIDRAFT_304872</name>
</gene>